<keyword evidence="1" id="KW-1133">Transmembrane helix</keyword>
<name>A0A7S3LLR7_9STRA</name>
<dbReference type="AlphaFoldDB" id="A0A7S3LLR7"/>
<sequence>MESSQCQASASKGETMTPDFLNCESLSWGARIAAMVLFEHFGFALFLLVYTQIKNIPYQVLAERFESRVLKEVTSKREHLRKHSNLSPETENEIKSEYFRLKSIKESELTQTQVETLFSHFTSPPDLPMKRIGKSLEEEYYRFLAYMTHEYEIINNPQKTYKLESILHGFHCANEDLLLRECLKRLRRHSNRDQRDS</sequence>
<feature type="transmembrane region" description="Helical" evidence="1">
    <location>
        <begin position="28"/>
        <end position="50"/>
    </location>
</feature>
<evidence type="ECO:0000313" key="2">
    <source>
        <dbReference type="EMBL" id="CAE0432609.1"/>
    </source>
</evidence>
<organism evidence="2">
    <name type="scientific">Aplanochytrium stocchinoi</name>
    <dbReference type="NCBI Taxonomy" id="215587"/>
    <lineage>
        <taxon>Eukaryota</taxon>
        <taxon>Sar</taxon>
        <taxon>Stramenopiles</taxon>
        <taxon>Bigyra</taxon>
        <taxon>Labyrinthulomycetes</taxon>
        <taxon>Thraustochytrida</taxon>
        <taxon>Thraustochytriidae</taxon>
        <taxon>Aplanochytrium</taxon>
    </lineage>
</organism>
<reference evidence="2" key="1">
    <citation type="submission" date="2021-01" db="EMBL/GenBank/DDBJ databases">
        <authorList>
            <person name="Corre E."/>
            <person name="Pelletier E."/>
            <person name="Niang G."/>
            <person name="Scheremetjew M."/>
            <person name="Finn R."/>
            <person name="Kale V."/>
            <person name="Holt S."/>
            <person name="Cochrane G."/>
            <person name="Meng A."/>
            <person name="Brown T."/>
            <person name="Cohen L."/>
        </authorList>
    </citation>
    <scope>NUCLEOTIDE SEQUENCE</scope>
    <source>
        <strain evidence="2">GSBS06</strain>
    </source>
</reference>
<keyword evidence="1" id="KW-0812">Transmembrane</keyword>
<evidence type="ECO:0000256" key="1">
    <source>
        <dbReference type="SAM" id="Phobius"/>
    </source>
</evidence>
<proteinExistence type="predicted"/>
<keyword evidence="1" id="KW-0472">Membrane</keyword>
<accession>A0A7S3LLR7</accession>
<protein>
    <submittedName>
        <fullName evidence="2">Uncharacterized protein</fullName>
    </submittedName>
</protein>
<gene>
    <name evidence="2" type="ORF">ASTO00021_LOCUS2929</name>
</gene>
<dbReference type="EMBL" id="HBIN01004187">
    <property type="protein sequence ID" value="CAE0432609.1"/>
    <property type="molecule type" value="Transcribed_RNA"/>
</dbReference>